<dbReference type="PANTHER" id="PTHR22847">
    <property type="entry name" value="WD40 REPEAT PROTEIN"/>
    <property type="match status" value="1"/>
</dbReference>
<dbReference type="InterPro" id="IPR020472">
    <property type="entry name" value="WD40_PAC1"/>
</dbReference>
<dbReference type="PROSITE" id="PS50294">
    <property type="entry name" value="WD_REPEATS_REGION"/>
    <property type="match status" value="3"/>
</dbReference>
<dbReference type="PANTHER" id="PTHR22847:SF637">
    <property type="entry name" value="WD REPEAT DOMAIN 5B"/>
    <property type="match status" value="1"/>
</dbReference>
<keyword evidence="2" id="KW-0677">Repeat</keyword>
<dbReference type="InterPro" id="IPR036322">
    <property type="entry name" value="WD40_repeat_dom_sf"/>
</dbReference>
<dbReference type="SUPFAM" id="SSF50978">
    <property type="entry name" value="WD40 repeat-like"/>
    <property type="match status" value="1"/>
</dbReference>
<dbReference type="Gene3D" id="2.130.10.10">
    <property type="entry name" value="YVTN repeat-like/Quinoprotein amine dehydrogenase"/>
    <property type="match status" value="3"/>
</dbReference>
<reference evidence="4 5" key="1">
    <citation type="submission" date="2014-04" db="EMBL/GenBank/DDBJ databases">
        <authorList>
            <consortium name="DOE Joint Genome Institute"/>
            <person name="Kuo A."/>
            <person name="Ruytinx J."/>
            <person name="Rineau F."/>
            <person name="Colpaert J."/>
            <person name="Kohler A."/>
            <person name="Nagy L.G."/>
            <person name="Floudas D."/>
            <person name="Copeland A."/>
            <person name="Barry K.W."/>
            <person name="Cichocki N."/>
            <person name="Veneault-Fourrey C."/>
            <person name="LaButti K."/>
            <person name="Lindquist E.A."/>
            <person name="Lipzen A."/>
            <person name="Lundell T."/>
            <person name="Morin E."/>
            <person name="Murat C."/>
            <person name="Sun H."/>
            <person name="Tunlid A."/>
            <person name="Henrissat B."/>
            <person name="Grigoriev I.V."/>
            <person name="Hibbett D.S."/>
            <person name="Martin F."/>
            <person name="Nordberg H.P."/>
            <person name="Cantor M.N."/>
            <person name="Hua S.X."/>
        </authorList>
    </citation>
    <scope>NUCLEOTIDE SEQUENCE [LARGE SCALE GENOMIC DNA]</scope>
    <source>
        <strain evidence="4 5">UH-Slu-Lm8-n1</strain>
    </source>
</reference>
<evidence type="ECO:0008006" key="6">
    <source>
        <dbReference type="Google" id="ProtNLM"/>
    </source>
</evidence>
<dbReference type="PROSITE" id="PS50082">
    <property type="entry name" value="WD_REPEATS_2"/>
    <property type="match status" value="4"/>
</dbReference>
<dbReference type="InterPro" id="IPR019775">
    <property type="entry name" value="WD40_repeat_CS"/>
</dbReference>
<dbReference type="Pfam" id="PF00400">
    <property type="entry name" value="WD40"/>
    <property type="match status" value="6"/>
</dbReference>
<feature type="repeat" description="WD" evidence="3">
    <location>
        <begin position="106"/>
        <end position="147"/>
    </location>
</feature>
<gene>
    <name evidence="4" type="ORF">CY34DRAFT_496524</name>
</gene>
<organism evidence="4 5">
    <name type="scientific">Suillus luteus UH-Slu-Lm8-n1</name>
    <dbReference type="NCBI Taxonomy" id="930992"/>
    <lineage>
        <taxon>Eukaryota</taxon>
        <taxon>Fungi</taxon>
        <taxon>Dikarya</taxon>
        <taxon>Basidiomycota</taxon>
        <taxon>Agaricomycotina</taxon>
        <taxon>Agaricomycetes</taxon>
        <taxon>Agaricomycetidae</taxon>
        <taxon>Boletales</taxon>
        <taxon>Suillineae</taxon>
        <taxon>Suillaceae</taxon>
        <taxon>Suillus</taxon>
    </lineage>
</organism>
<dbReference type="PRINTS" id="PR00320">
    <property type="entry name" value="GPROTEINBRPT"/>
</dbReference>
<keyword evidence="5" id="KW-1185">Reference proteome</keyword>
<dbReference type="InterPro" id="IPR015943">
    <property type="entry name" value="WD40/YVTN_repeat-like_dom_sf"/>
</dbReference>
<dbReference type="CDD" id="cd00200">
    <property type="entry name" value="WD40"/>
    <property type="match status" value="1"/>
</dbReference>
<dbReference type="AlphaFoldDB" id="A0A0D0BIB9"/>
<dbReference type="InterPro" id="IPR001680">
    <property type="entry name" value="WD40_rpt"/>
</dbReference>
<evidence type="ECO:0000313" key="5">
    <source>
        <dbReference type="Proteomes" id="UP000054485"/>
    </source>
</evidence>
<accession>A0A0D0BIB9</accession>
<evidence type="ECO:0000256" key="1">
    <source>
        <dbReference type="ARBA" id="ARBA00022574"/>
    </source>
</evidence>
<evidence type="ECO:0000256" key="2">
    <source>
        <dbReference type="ARBA" id="ARBA00022737"/>
    </source>
</evidence>
<sequence>MTSSTSKMTAMMPRQTMRGHTGWVNDVVHLPGGQRIITCSLDGSLRLWDLESGTQTGNEWWDEKRVDAVCSMALSPNGKIIATGSGSSDFKLTLWDVETRKIISKWAGHSNVVCALCWSADGDRVVSGSWDGTARVWDVKKGKTVLAIETGYVWVWAVIYSPDSSKFATGGDKDNAVKIWDAKTGKRLTTLKHDVMVCSLAWTSDGKKLISGSYELIRIFDTATWKQIAFLEGHAHLIHAISLSPNNRLLASASFDSTACLWNLDTNLQVGPPLQHEGFLASVCLSRDGQVLVTACEHNAYAWDVHNILKFEAGFEDLLTIGANIRTPRSSLDNKSFLAADATQCPGQFGSVDELSPAFFAGMEADVDVRNQYFNCLALIQTSALSPQ</sequence>
<dbReference type="Proteomes" id="UP000054485">
    <property type="component" value="Unassembled WGS sequence"/>
</dbReference>
<feature type="repeat" description="WD" evidence="3">
    <location>
        <begin position="155"/>
        <end position="190"/>
    </location>
</feature>
<dbReference type="HOGENOM" id="CLU_000288_57_33_1"/>
<dbReference type="PROSITE" id="PS00678">
    <property type="entry name" value="WD_REPEATS_1"/>
    <property type="match status" value="4"/>
</dbReference>
<protein>
    <recommendedName>
        <fullName evidence="6">WD40 repeat-like protein</fullName>
    </recommendedName>
</protein>
<dbReference type="OrthoDB" id="10251741at2759"/>
<reference evidence="5" key="2">
    <citation type="submission" date="2015-01" db="EMBL/GenBank/DDBJ databases">
        <title>Evolutionary Origins and Diversification of the Mycorrhizal Mutualists.</title>
        <authorList>
            <consortium name="DOE Joint Genome Institute"/>
            <consortium name="Mycorrhizal Genomics Consortium"/>
            <person name="Kohler A."/>
            <person name="Kuo A."/>
            <person name="Nagy L.G."/>
            <person name="Floudas D."/>
            <person name="Copeland A."/>
            <person name="Barry K.W."/>
            <person name="Cichocki N."/>
            <person name="Veneault-Fourrey C."/>
            <person name="LaButti K."/>
            <person name="Lindquist E.A."/>
            <person name="Lipzen A."/>
            <person name="Lundell T."/>
            <person name="Morin E."/>
            <person name="Murat C."/>
            <person name="Riley R."/>
            <person name="Ohm R."/>
            <person name="Sun H."/>
            <person name="Tunlid A."/>
            <person name="Henrissat B."/>
            <person name="Grigoriev I.V."/>
            <person name="Hibbett D.S."/>
            <person name="Martin F."/>
        </authorList>
    </citation>
    <scope>NUCLEOTIDE SEQUENCE [LARGE SCALE GENOMIC DNA]</scope>
    <source>
        <strain evidence="5">UH-Slu-Lm8-n1</strain>
    </source>
</reference>
<feature type="repeat" description="WD" evidence="3">
    <location>
        <begin position="231"/>
        <end position="266"/>
    </location>
</feature>
<feature type="repeat" description="WD" evidence="3">
    <location>
        <begin position="17"/>
        <end position="58"/>
    </location>
</feature>
<proteinExistence type="predicted"/>
<name>A0A0D0BIB9_9AGAM</name>
<dbReference type="EMBL" id="KN835168">
    <property type="protein sequence ID" value="KIK45777.1"/>
    <property type="molecule type" value="Genomic_DNA"/>
</dbReference>
<dbReference type="SMART" id="SM00320">
    <property type="entry name" value="WD40"/>
    <property type="match status" value="7"/>
</dbReference>
<dbReference type="InParanoid" id="A0A0D0BIB9"/>
<evidence type="ECO:0000313" key="4">
    <source>
        <dbReference type="EMBL" id="KIK45777.1"/>
    </source>
</evidence>
<evidence type="ECO:0000256" key="3">
    <source>
        <dbReference type="PROSITE-ProRule" id="PRU00221"/>
    </source>
</evidence>
<dbReference type="GO" id="GO:1990234">
    <property type="term" value="C:transferase complex"/>
    <property type="evidence" value="ECO:0007669"/>
    <property type="project" value="UniProtKB-ARBA"/>
</dbReference>
<dbReference type="STRING" id="930992.A0A0D0BIB9"/>
<keyword evidence="1 3" id="KW-0853">WD repeat</keyword>